<evidence type="ECO:0000256" key="4">
    <source>
        <dbReference type="PROSITE-ProRule" id="PRU01248"/>
    </source>
</evidence>
<name>A0A1Y0ZFY8_9HYPH</name>
<dbReference type="GO" id="GO:0006310">
    <property type="term" value="P:DNA recombination"/>
    <property type="evidence" value="ECO:0007669"/>
    <property type="project" value="UniProtKB-KW"/>
</dbReference>
<evidence type="ECO:0000256" key="3">
    <source>
        <dbReference type="ARBA" id="ARBA00023172"/>
    </source>
</evidence>
<dbReference type="GO" id="GO:0015074">
    <property type="term" value="P:DNA integration"/>
    <property type="evidence" value="ECO:0007669"/>
    <property type="project" value="UniProtKB-KW"/>
</dbReference>
<dbReference type="Gene3D" id="1.10.150.130">
    <property type="match status" value="1"/>
</dbReference>
<dbReference type="OrthoDB" id="5513193at2"/>
<dbReference type="InterPro" id="IPR010998">
    <property type="entry name" value="Integrase_recombinase_N"/>
</dbReference>
<dbReference type="PROSITE" id="PS51898">
    <property type="entry name" value="TYR_RECOMBINASE"/>
    <property type="match status" value="1"/>
</dbReference>
<evidence type="ECO:0000256" key="1">
    <source>
        <dbReference type="ARBA" id="ARBA00022908"/>
    </source>
</evidence>
<dbReference type="SUPFAM" id="SSF56349">
    <property type="entry name" value="DNA breaking-rejoining enzymes"/>
    <property type="match status" value="1"/>
</dbReference>
<proteinExistence type="predicted"/>
<dbReference type="SUPFAM" id="SSF47823">
    <property type="entry name" value="lambda integrase-like, N-terminal domain"/>
    <property type="match status" value="1"/>
</dbReference>
<dbReference type="Proteomes" id="UP000061432">
    <property type="component" value="Chromosome"/>
</dbReference>
<evidence type="ECO:0000313" key="8">
    <source>
        <dbReference type="Proteomes" id="UP000061432"/>
    </source>
</evidence>
<dbReference type="AlphaFoldDB" id="A0A1Y0ZFY8"/>
<sequence length="330" mass="35512">MPETLPVPVAPAALQDNDRVTAGRALADALDAAKAFALAEKSDATRLAYRRDFDHFAGWCCGVERSPLPAEPATVAAYLADLARSGLKASTIRRRLAAIRHAHKLSGIEPPTGAEPVRAVHRGIRRQLGTRVEQKAPATAAAIAAMLKRIDATTLTGKRDRALLLLGFAGALRRSELVGLNVEDLVPAREGLLIQIRRSKTDQEGAGHEVPIPHGTKLKPVEAVRQWLAAAGITTGPVFVRVRRGDRPTAERLTPQSVALIVKARAKAARLDPDQFAGHSLRAGFVTSALESGADVFAAADQGRWKKLETVREYDRRAKAFKNHAGKGFL</sequence>
<dbReference type="Pfam" id="PF00589">
    <property type="entry name" value="Phage_integrase"/>
    <property type="match status" value="1"/>
</dbReference>
<gene>
    <name evidence="7" type="primary">xerC</name>
    <name evidence="7" type="ORF">Maq22A_c27800</name>
</gene>
<keyword evidence="1" id="KW-0229">DNA integration</keyword>
<protein>
    <submittedName>
        <fullName evidence="7">Integrase</fullName>
    </submittedName>
</protein>
<dbReference type="KEGG" id="maqu:Maq22A_c27800"/>
<feature type="domain" description="Tyr recombinase" evidence="5">
    <location>
        <begin position="133"/>
        <end position="327"/>
    </location>
</feature>
<dbReference type="PANTHER" id="PTHR34605:SF3">
    <property type="entry name" value="P CELL-TYPE AGGLUTINATION PROTEIN MAP4-LIKE-RELATED"/>
    <property type="match status" value="1"/>
</dbReference>
<dbReference type="PANTHER" id="PTHR34605">
    <property type="entry name" value="PHAGE_INTEGRASE DOMAIN-CONTAINING PROTEIN"/>
    <property type="match status" value="1"/>
</dbReference>
<reference evidence="7 8" key="1">
    <citation type="journal article" date="2015" name="Genome Announc.">
        <title>Complete Genome Sequence of Methylobacterium aquaticum Strain 22A, Isolated from Racomitrium japonicum Moss.</title>
        <authorList>
            <person name="Tani A."/>
            <person name="Ogura Y."/>
            <person name="Hayashi T."/>
            <person name="Kimbara K."/>
        </authorList>
    </citation>
    <scope>NUCLEOTIDE SEQUENCE [LARGE SCALE GENOMIC DNA]</scope>
    <source>
        <strain evidence="7 8">MA-22A</strain>
    </source>
</reference>
<evidence type="ECO:0000259" key="6">
    <source>
        <dbReference type="PROSITE" id="PS51900"/>
    </source>
</evidence>
<dbReference type="InterPro" id="IPR004107">
    <property type="entry name" value="Integrase_SAM-like_N"/>
</dbReference>
<dbReference type="InterPro" id="IPR013762">
    <property type="entry name" value="Integrase-like_cat_sf"/>
</dbReference>
<dbReference type="GO" id="GO:0003677">
    <property type="term" value="F:DNA binding"/>
    <property type="evidence" value="ECO:0007669"/>
    <property type="project" value="UniProtKB-UniRule"/>
</dbReference>
<accession>A0A1Y0ZFY8</accession>
<dbReference type="Gene3D" id="1.10.443.10">
    <property type="entry name" value="Intergrase catalytic core"/>
    <property type="match status" value="1"/>
</dbReference>
<keyword evidence="2 4" id="KW-0238">DNA-binding</keyword>
<organism evidence="7 8">
    <name type="scientific">Methylobacterium aquaticum</name>
    <dbReference type="NCBI Taxonomy" id="270351"/>
    <lineage>
        <taxon>Bacteria</taxon>
        <taxon>Pseudomonadati</taxon>
        <taxon>Pseudomonadota</taxon>
        <taxon>Alphaproteobacteria</taxon>
        <taxon>Hyphomicrobiales</taxon>
        <taxon>Methylobacteriaceae</taxon>
        <taxon>Methylobacterium</taxon>
    </lineage>
</organism>
<reference evidence="8" key="2">
    <citation type="submission" date="2015-01" db="EMBL/GenBank/DDBJ databases">
        <title>Complete genome sequence of Methylobacterium aquaticum strain 22A.</title>
        <authorList>
            <person name="Tani A."/>
            <person name="Ogura Y."/>
            <person name="Hayashi T."/>
        </authorList>
    </citation>
    <scope>NUCLEOTIDE SEQUENCE [LARGE SCALE GENOMIC DNA]</scope>
    <source>
        <strain evidence="8">MA-22A</strain>
    </source>
</reference>
<dbReference type="InterPro" id="IPR011010">
    <property type="entry name" value="DNA_brk_join_enz"/>
</dbReference>
<dbReference type="EMBL" id="AP014704">
    <property type="protein sequence ID" value="BAR47066.1"/>
    <property type="molecule type" value="Genomic_DNA"/>
</dbReference>
<feature type="domain" description="Core-binding (CB)" evidence="6">
    <location>
        <begin position="20"/>
        <end position="107"/>
    </location>
</feature>
<dbReference type="Pfam" id="PF02899">
    <property type="entry name" value="Phage_int_SAM_1"/>
    <property type="match status" value="1"/>
</dbReference>
<dbReference type="CDD" id="cd00799">
    <property type="entry name" value="INT_Cre_C"/>
    <property type="match status" value="1"/>
</dbReference>
<dbReference type="RefSeq" id="WP_082742370.1">
    <property type="nucleotide sequence ID" value="NZ_AP014704.1"/>
</dbReference>
<evidence type="ECO:0000259" key="5">
    <source>
        <dbReference type="PROSITE" id="PS51898"/>
    </source>
</evidence>
<dbReference type="InterPro" id="IPR002104">
    <property type="entry name" value="Integrase_catalytic"/>
</dbReference>
<dbReference type="InterPro" id="IPR044068">
    <property type="entry name" value="CB"/>
</dbReference>
<dbReference type="InterPro" id="IPR052925">
    <property type="entry name" value="Phage_Integrase-like_Recomb"/>
</dbReference>
<evidence type="ECO:0000256" key="2">
    <source>
        <dbReference type="ARBA" id="ARBA00023125"/>
    </source>
</evidence>
<keyword evidence="3" id="KW-0233">DNA recombination</keyword>
<dbReference type="STRING" id="270351.Maq22A_c27800"/>
<dbReference type="PROSITE" id="PS51900">
    <property type="entry name" value="CB"/>
    <property type="match status" value="1"/>
</dbReference>
<evidence type="ECO:0000313" key="7">
    <source>
        <dbReference type="EMBL" id="BAR47066.1"/>
    </source>
</evidence>